<dbReference type="GO" id="GO:0052929">
    <property type="term" value="F:ATP:3'-cytidine-cytidine-tRNA adenylyltransferase activity"/>
    <property type="evidence" value="ECO:0007669"/>
    <property type="project" value="TreeGrafter"/>
</dbReference>
<evidence type="ECO:0000313" key="10">
    <source>
        <dbReference type="Proteomes" id="UP001063166"/>
    </source>
</evidence>
<evidence type="ECO:0000259" key="8">
    <source>
        <dbReference type="Pfam" id="PF12627"/>
    </source>
</evidence>
<dbReference type="Gene3D" id="3.30.460.10">
    <property type="entry name" value="Beta Polymerase, domain 2"/>
    <property type="match status" value="1"/>
</dbReference>
<feature type="region of interest" description="Disordered" evidence="6">
    <location>
        <begin position="534"/>
        <end position="554"/>
    </location>
</feature>
<dbReference type="PANTHER" id="PTHR13734:SF5">
    <property type="entry name" value="CCA TRNA NUCLEOTIDYLTRANSFERASE, MITOCHONDRIAL"/>
    <property type="match status" value="1"/>
</dbReference>
<dbReference type="GO" id="GO:0001680">
    <property type="term" value="P:tRNA 3'-terminal CCA addition"/>
    <property type="evidence" value="ECO:0007669"/>
    <property type="project" value="TreeGrafter"/>
</dbReference>
<dbReference type="Gene3D" id="1.10.3090.10">
    <property type="entry name" value="cca-adding enzyme, domain 2"/>
    <property type="match status" value="1"/>
</dbReference>
<evidence type="ECO:0000313" key="9">
    <source>
        <dbReference type="EMBL" id="GLB36528.1"/>
    </source>
</evidence>
<dbReference type="EMBL" id="BRPK01000003">
    <property type="protein sequence ID" value="GLB36528.1"/>
    <property type="molecule type" value="Genomic_DNA"/>
</dbReference>
<evidence type="ECO:0000259" key="7">
    <source>
        <dbReference type="Pfam" id="PF01743"/>
    </source>
</evidence>
<dbReference type="GO" id="GO:0000166">
    <property type="term" value="F:nucleotide binding"/>
    <property type="evidence" value="ECO:0007669"/>
    <property type="project" value="UniProtKB-KW"/>
</dbReference>
<comment type="caution">
    <text evidence="9">The sequence shown here is derived from an EMBL/GenBank/DDBJ whole genome shotgun (WGS) entry which is preliminary data.</text>
</comment>
<dbReference type="GO" id="GO:0005739">
    <property type="term" value="C:mitochondrion"/>
    <property type="evidence" value="ECO:0007669"/>
    <property type="project" value="UniProtKB-ARBA"/>
</dbReference>
<dbReference type="CDD" id="cd05398">
    <property type="entry name" value="NT_ClassII-CCAase"/>
    <property type="match status" value="1"/>
</dbReference>
<protein>
    <submittedName>
        <fullName evidence="9">tRNA nucleotidyltransferase poly(A) polymerase family protein</fullName>
    </submittedName>
</protein>
<dbReference type="SUPFAM" id="SSF81301">
    <property type="entry name" value="Nucleotidyltransferase"/>
    <property type="match status" value="1"/>
</dbReference>
<dbReference type="GO" id="GO:0003723">
    <property type="term" value="F:RNA binding"/>
    <property type="evidence" value="ECO:0007669"/>
    <property type="project" value="UniProtKB-KW"/>
</dbReference>
<dbReference type="InterPro" id="IPR032828">
    <property type="entry name" value="PolyA_RNA-bd"/>
</dbReference>
<name>A0A9P3PJD2_LYOSH</name>
<sequence>MSLRHATLRRIQIPQEMKVELTDEESEICKLLDDCTKYLKEEKRIETSCRIAGGWVRDKLLGSDSHDIDIALSDMMGLEFANHLAEFARNKGIKTGNISKIAQNPEQSKHLETATFRFLGLDIDLVNLRSEEYTDSSRIPTEVKFGTPVQDALRRDTTINALFYNVHSREVEDHTGKGLDDLREGIIRTPLTPTVTFLDDPLRVLRCVRFASRYGFDLVPELAQAAKDAAIQTALVTKVARERAGDELTKMMKGRDPFRAIQLISDLSLYDAIFSVIPQEIQATFSSPPAPRDTAFAAASILHALLHPNNSSRLPRLHSTYLAAVNADSSCRARLYLATTLTPYESVTYRDKKNKSASAIEYILRETLKLGTQHHFLDGIPALFSAANLLKNPVLTSERFPHPSQRVALGLLLREKAVHNANTGSDWATSLLFSLVQELVPLYDFANDTIDVEAATKIIETYNAFIAKVDELDLPRTVDAKPLLDGREVIAALGASKHGAWMGKVMSNMVQWQLENPEGTKEMCIAWLQDEQREGRIQTDDGRSEPASKRARTK</sequence>
<accession>A0A9P3PJD2</accession>
<dbReference type="OrthoDB" id="445712at2759"/>
<gene>
    <name evidence="9" type="primary">CCA1</name>
    <name evidence="9" type="ORF">LshimejAT787_0308160</name>
</gene>
<organism evidence="9 10">
    <name type="scientific">Lyophyllum shimeji</name>
    <name type="common">Hon-shimeji</name>
    <name type="synonym">Tricholoma shimeji</name>
    <dbReference type="NCBI Taxonomy" id="47721"/>
    <lineage>
        <taxon>Eukaryota</taxon>
        <taxon>Fungi</taxon>
        <taxon>Dikarya</taxon>
        <taxon>Basidiomycota</taxon>
        <taxon>Agaricomycotina</taxon>
        <taxon>Agaricomycetes</taxon>
        <taxon>Agaricomycetidae</taxon>
        <taxon>Agaricales</taxon>
        <taxon>Tricholomatineae</taxon>
        <taxon>Lyophyllaceae</taxon>
        <taxon>Lyophyllum</taxon>
    </lineage>
</organism>
<evidence type="ECO:0000256" key="3">
    <source>
        <dbReference type="ARBA" id="ARBA00022741"/>
    </source>
</evidence>
<dbReference type="AlphaFoldDB" id="A0A9P3PJD2"/>
<dbReference type="Proteomes" id="UP001063166">
    <property type="component" value="Unassembled WGS sequence"/>
</dbReference>
<feature type="compositionally biased region" description="Basic and acidic residues" evidence="6">
    <location>
        <begin position="534"/>
        <end position="548"/>
    </location>
</feature>
<evidence type="ECO:0000256" key="2">
    <source>
        <dbReference type="ARBA" id="ARBA00022679"/>
    </source>
</evidence>
<dbReference type="GO" id="GO:0052927">
    <property type="term" value="F:CC tRNA cytidylyltransferase activity"/>
    <property type="evidence" value="ECO:0007669"/>
    <property type="project" value="TreeGrafter"/>
</dbReference>
<dbReference type="Pfam" id="PF01743">
    <property type="entry name" value="PolyA_pol"/>
    <property type="match status" value="1"/>
</dbReference>
<proteinExistence type="inferred from homology"/>
<dbReference type="Pfam" id="PF12627">
    <property type="entry name" value="PolyA_pol_RNAbd"/>
    <property type="match status" value="1"/>
</dbReference>
<dbReference type="InterPro" id="IPR043519">
    <property type="entry name" value="NT_sf"/>
</dbReference>
<evidence type="ECO:0000256" key="4">
    <source>
        <dbReference type="ARBA" id="ARBA00022884"/>
    </source>
</evidence>
<keyword evidence="3" id="KW-0547">Nucleotide-binding</keyword>
<evidence type="ECO:0000256" key="6">
    <source>
        <dbReference type="SAM" id="MobiDB-lite"/>
    </source>
</evidence>
<keyword evidence="10" id="KW-1185">Reference proteome</keyword>
<keyword evidence="4 5" id="KW-0694">RNA-binding</keyword>
<keyword evidence="2 5" id="KW-0808">Transferase</keyword>
<dbReference type="SUPFAM" id="SSF81891">
    <property type="entry name" value="Poly A polymerase C-terminal region-like"/>
    <property type="match status" value="1"/>
</dbReference>
<dbReference type="InterPro" id="IPR002646">
    <property type="entry name" value="PolA_pol_head_dom"/>
</dbReference>
<dbReference type="FunFam" id="3.30.460.10:FF:000019">
    <property type="entry name" value="tRNA nucleotidyltransferase cca2"/>
    <property type="match status" value="1"/>
</dbReference>
<dbReference type="PANTHER" id="PTHR13734">
    <property type="entry name" value="TRNA-NUCLEOTIDYLTRANSFERASE"/>
    <property type="match status" value="1"/>
</dbReference>
<comment type="similarity">
    <text evidence="1 5">Belongs to the tRNA nucleotidyltransferase/poly(A) polymerase family.</text>
</comment>
<evidence type="ECO:0000256" key="1">
    <source>
        <dbReference type="ARBA" id="ARBA00007265"/>
    </source>
</evidence>
<reference evidence="9" key="1">
    <citation type="submission" date="2022-07" db="EMBL/GenBank/DDBJ databases">
        <title>The genome of Lyophyllum shimeji provides insight into the initial evolution of ectomycorrhizal fungal genome.</title>
        <authorList>
            <person name="Kobayashi Y."/>
            <person name="Shibata T."/>
            <person name="Hirakawa H."/>
            <person name="Shigenobu S."/>
            <person name="Nishiyama T."/>
            <person name="Yamada A."/>
            <person name="Hasebe M."/>
            <person name="Kawaguchi M."/>
        </authorList>
    </citation>
    <scope>NUCLEOTIDE SEQUENCE</scope>
    <source>
        <strain evidence="9">AT787</strain>
    </source>
</reference>
<feature type="domain" description="Poly A polymerase head" evidence="7">
    <location>
        <begin position="49"/>
        <end position="188"/>
    </location>
</feature>
<feature type="domain" description="tRNA nucleotidyltransferase/poly(A) polymerase RNA and SrmB- binding" evidence="8">
    <location>
        <begin position="215"/>
        <end position="275"/>
    </location>
</feature>
<evidence type="ECO:0000256" key="5">
    <source>
        <dbReference type="RuleBase" id="RU003953"/>
    </source>
</evidence>